<evidence type="ECO:0000256" key="5">
    <source>
        <dbReference type="ARBA" id="ARBA00023054"/>
    </source>
</evidence>
<gene>
    <name evidence="13" type="ORF">AB6A40_011075</name>
</gene>
<evidence type="ECO:0000256" key="9">
    <source>
        <dbReference type="ARBA" id="ARBA00023180"/>
    </source>
</evidence>
<dbReference type="Pfam" id="PF10613">
    <property type="entry name" value="Lig_chan-Glu_bd"/>
    <property type="match status" value="1"/>
</dbReference>
<dbReference type="PANTHER" id="PTHR18966">
    <property type="entry name" value="IONOTROPIC GLUTAMATE RECEPTOR"/>
    <property type="match status" value="1"/>
</dbReference>
<keyword evidence="8" id="KW-0675">Receptor</keyword>
<feature type="domain" description="Ionotropic glutamate receptor L-glutamate and glycine-binding" evidence="12">
    <location>
        <begin position="1"/>
        <end position="73"/>
    </location>
</feature>
<keyword evidence="10" id="KW-1071">Ligand-gated ion channel</keyword>
<evidence type="ECO:0000259" key="12">
    <source>
        <dbReference type="Pfam" id="PF10613"/>
    </source>
</evidence>
<dbReference type="InterPro" id="IPR019594">
    <property type="entry name" value="Glu/Gly-bd"/>
</dbReference>
<comment type="subcellular location">
    <subcellularLocation>
        <location evidence="1">Membrane</location>
        <topology evidence="1">Multi-pass membrane protein</topology>
    </subcellularLocation>
</comment>
<organism evidence="13 14">
    <name type="scientific">Gnathostoma spinigerum</name>
    <dbReference type="NCBI Taxonomy" id="75299"/>
    <lineage>
        <taxon>Eukaryota</taxon>
        <taxon>Metazoa</taxon>
        <taxon>Ecdysozoa</taxon>
        <taxon>Nematoda</taxon>
        <taxon>Chromadorea</taxon>
        <taxon>Rhabditida</taxon>
        <taxon>Spirurina</taxon>
        <taxon>Gnathostomatomorpha</taxon>
        <taxon>Gnathostomatoidea</taxon>
        <taxon>Gnathostomatidae</taxon>
        <taxon>Gnathostoma</taxon>
    </lineage>
</organism>
<keyword evidence="3" id="KW-0812">Transmembrane</keyword>
<keyword evidence="2" id="KW-0813">Transport</keyword>
<evidence type="ECO:0000256" key="6">
    <source>
        <dbReference type="ARBA" id="ARBA00023065"/>
    </source>
</evidence>
<keyword evidence="14" id="KW-1185">Reference proteome</keyword>
<evidence type="ECO:0000256" key="8">
    <source>
        <dbReference type="ARBA" id="ARBA00023170"/>
    </source>
</evidence>
<evidence type="ECO:0000256" key="1">
    <source>
        <dbReference type="ARBA" id="ARBA00004141"/>
    </source>
</evidence>
<accession>A0ABD6EWU3</accession>
<evidence type="ECO:0000256" key="4">
    <source>
        <dbReference type="ARBA" id="ARBA00022989"/>
    </source>
</evidence>
<dbReference type="GO" id="GO:0005886">
    <property type="term" value="C:plasma membrane"/>
    <property type="evidence" value="ECO:0007669"/>
    <property type="project" value="UniProtKB-ARBA"/>
</dbReference>
<evidence type="ECO:0000256" key="2">
    <source>
        <dbReference type="ARBA" id="ARBA00022448"/>
    </source>
</evidence>
<evidence type="ECO:0000313" key="13">
    <source>
        <dbReference type="EMBL" id="MFH4984366.1"/>
    </source>
</evidence>
<dbReference type="GO" id="GO:0034220">
    <property type="term" value="P:monoatomic ion transmembrane transport"/>
    <property type="evidence" value="ECO:0007669"/>
    <property type="project" value="UniProtKB-KW"/>
</dbReference>
<keyword evidence="5" id="KW-0175">Coiled coil</keyword>
<keyword evidence="9" id="KW-0325">Glycoprotein</keyword>
<evidence type="ECO:0000256" key="3">
    <source>
        <dbReference type="ARBA" id="ARBA00022692"/>
    </source>
</evidence>
<dbReference type="InterPro" id="IPR015683">
    <property type="entry name" value="Ionotropic_Glu_rcpt"/>
</dbReference>
<evidence type="ECO:0000313" key="14">
    <source>
        <dbReference type="Proteomes" id="UP001608902"/>
    </source>
</evidence>
<dbReference type="AlphaFoldDB" id="A0ABD6EWU3"/>
<protein>
    <recommendedName>
        <fullName evidence="12">Ionotropic glutamate receptor L-glutamate and glycine-binding domain-containing protein</fullName>
    </recommendedName>
</protein>
<proteinExistence type="predicted"/>
<evidence type="ECO:0000256" key="10">
    <source>
        <dbReference type="ARBA" id="ARBA00023286"/>
    </source>
</evidence>
<dbReference type="FunFam" id="3.40.190.10:FF:000078">
    <property type="entry name" value="glutamate receptor ionotropic, NMDA 3B"/>
    <property type="match status" value="1"/>
</dbReference>
<comment type="caution">
    <text evidence="13">The sequence shown here is derived from an EMBL/GenBank/DDBJ whole genome shotgun (WGS) entry which is preliminary data.</text>
</comment>
<keyword evidence="4" id="KW-1133">Transmembrane helix</keyword>
<dbReference type="SUPFAM" id="SSF53850">
    <property type="entry name" value="Periplasmic binding protein-like II"/>
    <property type="match status" value="1"/>
</dbReference>
<evidence type="ECO:0000256" key="7">
    <source>
        <dbReference type="ARBA" id="ARBA00023136"/>
    </source>
</evidence>
<evidence type="ECO:0000256" key="11">
    <source>
        <dbReference type="ARBA" id="ARBA00023303"/>
    </source>
</evidence>
<sequence>MIGFTYTLFEVGDKHYGTVDENGLWNGLIGAVTSGFADIALAPLSVTAEREDVVDFTLPYYDLVGISVLMRKPAVDNSLFKFMKVSNLS</sequence>
<keyword evidence="6" id="KW-0406">Ion transport</keyword>
<keyword evidence="11" id="KW-0407">Ion channel</keyword>
<dbReference type="EMBL" id="JBGFUD010016983">
    <property type="protein sequence ID" value="MFH4984366.1"/>
    <property type="molecule type" value="Genomic_DNA"/>
</dbReference>
<dbReference type="GO" id="GO:0043226">
    <property type="term" value="C:organelle"/>
    <property type="evidence" value="ECO:0007669"/>
    <property type="project" value="UniProtKB-ARBA"/>
</dbReference>
<dbReference type="Gene3D" id="3.40.190.10">
    <property type="entry name" value="Periplasmic binding protein-like II"/>
    <property type="match status" value="1"/>
</dbReference>
<reference evidence="13 14" key="1">
    <citation type="submission" date="2024-08" db="EMBL/GenBank/DDBJ databases">
        <title>Gnathostoma spinigerum genome.</title>
        <authorList>
            <person name="Gonzalez-Bertolin B."/>
            <person name="Monzon S."/>
            <person name="Zaballos A."/>
            <person name="Jimenez P."/>
            <person name="Dekumyoy P."/>
            <person name="Varona S."/>
            <person name="Cuesta I."/>
            <person name="Sumanam S."/>
            <person name="Adisakwattana P."/>
            <person name="Gasser R.B."/>
            <person name="Hernandez-Gonzalez A."/>
            <person name="Young N.D."/>
            <person name="Perteguer M.J."/>
        </authorList>
    </citation>
    <scope>NUCLEOTIDE SEQUENCE [LARGE SCALE GENOMIC DNA]</scope>
    <source>
        <strain evidence="13">AL3</strain>
        <tissue evidence="13">Liver</tissue>
    </source>
</reference>
<name>A0ABD6EWU3_9BILA</name>
<keyword evidence="7" id="KW-0472">Membrane</keyword>
<dbReference type="Proteomes" id="UP001608902">
    <property type="component" value="Unassembled WGS sequence"/>
</dbReference>